<sequence>MRPYYGKETGHGFLLNKTGNGSRKGPAAFGKCRQAEPVLWRLYLMIEINSFGVLGGDQRQASMAESMAADGYPVLCAGLEHVKGKT</sequence>
<reference evidence="1 2" key="2">
    <citation type="submission" date="2007-08" db="EMBL/GenBank/DDBJ databases">
        <authorList>
            <person name="Fulton L."/>
            <person name="Clifton S."/>
            <person name="Fulton B."/>
            <person name="Xu J."/>
            <person name="Minx P."/>
            <person name="Pepin K.H."/>
            <person name="Johnson M."/>
            <person name="Thiruvilangam P."/>
            <person name="Bhonagiri V."/>
            <person name="Nash W.E."/>
            <person name="Wang C."/>
            <person name="Mardis E.R."/>
            <person name="Wilson R.K."/>
        </authorList>
    </citation>
    <scope>NUCLEOTIDE SEQUENCE [LARGE SCALE GENOMIC DNA]</scope>
    <source>
        <strain evidence="1 2">DSM 753</strain>
    </source>
</reference>
<proteinExistence type="predicted"/>
<accession>A7VSK0</accession>
<dbReference type="AlphaFoldDB" id="A7VSK0"/>
<dbReference type="Proteomes" id="UP000003490">
    <property type="component" value="Unassembled WGS sequence"/>
</dbReference>
<organism evidence="1 2">
    <name type="scientific">[Clostridium] leptum DSM 753</name>
    <dbReference type="NCBI Taxonomy" id="428125"/>
    <lineage>
        <taxon>Bacteria</taxon>
        <taxon>Bacillati</taxon>
        <taxon>Bacillota</taxon>
        <taxon>Clostridia</taxon>
        <taxon>Eubacteriales</taxon>
        <taxon>Oscillospiraceae</taxon>
        <taxon>Oscillospiraceae incertae sedis</taxon>
    </lineage>
</organism>
<dbReference type="HOGENOM" id="CLU_2492360_0_0_9"/>
<gene>
    <name evidence="1" type="ORF">CLOLEP_01541</name>
</gene>
<protein>
    <submittedName>
        <fullName evidence="1">Uncharacterized protein</fullName>
    </submittedName>
</protein>
<dbReference type="EMBL" id="ABCB02000018">
    <property type="protein sequence ID" value="EDO61146.1"/>
    <property type="molecule type" value="Genomic_DNA"/>
</dbReference>
<dbReference type="Gene3D" id="3.40.50.720">
    <property type="entry name" value="NAD(P)-binding Rossmann-like Domain"/>
    <property type="match status" value="1"/>
</dbReference>
<comment type="caution">
    <text evidence="1">The sequence shown here is derived from an EMBL/GenBank/DDBJ whole genome shotgun (WGS) entry which is preliminary data.</text>
</comment>
<evidence type="ECO:0000313" key="1">
    <source>
        <dbReference type="EMBL" id="EDO61146.1"/>
    </source>
</evidence>
<reference evidence="1 2" key="1">
    <citation type="submission" date="2007-08" db="EMBL/GenBank/DDBJ databases">
        <title>Draft genome sequence of Clostridium leptum (DSM 753).</title>
        <authorList>
            <person name="Sudarsanam P."/>
            <person name="Ley R."/>
            <person name="Guruge J."/>
            <person name="Turnbaugh P.J."/>
            <person name="Mahowald M."/>
            <person name="Liep D."/>
            <person name="Gordon J."/>
        </authorList>
    </citation>
    <scope>NUCLEOTIDE SEQUENCE [LARGE SCALE GENOMIC DNA]</scope>
    <source>
        <strain evidence="1 2">DSM 753</strain>
    </source>
</reference>
<evidence type="ECO:0000313" key="2">
    <source>
        <dbReference type="Proteomes" id="UP000003490"/>
    </source>
</evidence>
<name>A7VSK0_9FIRM</name>